<comment type="function">
    <text evidence="8">Modifies, by uridylylation and deuridylylation, the PII regulatory proteins (GlnB and homologs), in response to the nitrogen status of the cell that GlnD senses through the glutamine level. Under low glutamine levels, catalyzes the conversion of the PII proteins and UTP to PII-UMP and PPi, while under higher glutamine levels, GlnD hydrolyzes PII-UMP to PII and UMP (deuridylylation). Thus, controls uridylylation state and activity of the PII proteins, and plays an important role in the regulation of nitrogen metabolism.</text>
</comment>
<comment type="caution">
    <text evidence="8">Lacks conserved residue(s) required for the propagation of feature annotation.</text>
</comment>
<organism evidence="11">
    <name type="scientific">Thermohahella caldifontis</name>
    <dbReference type="NCBI Taxonomy" id="3142973"/>
    <lineage>
        <taxon>Bacteria</taxon>
        <taxon>Pseudomonadati</taxon>
        <taxon>Pseudomonadota</taxon>
        <taxon>Gammaproteobacteria</taxon>
        <taxon>Oceanospirillales</taxon>
        <taxon>Hahellaceae</taxon>
        <taxon>Thermohahella</taxon>
    </lineage>
</organism>
<dbReference type="EC" id="3.1.4.-" evidence="8"/>
<dbReference type="KEGG" id="tcd:AAIA72_05975"/>
<dbReference type="InterPro" id="IPR045865">
    <property type="entry name" value="ACT-like_dom_sf"/>
</dbReference>
<dbReference type="EC" id="2.7.7.59" evidence="8"/>
<protein>
    <recommendedName>
        <fullName evidence="8">Bifunctional uridylyltransferase/uridylyl-removing enzyme</fullName>
        <shortName evidence="8">UTase/UR</shortName>
    </recommendedName>
    <alternativeName>
        <fullName evidence="8">Bifunctional [protein-PII] modification enzyme</fullName>
    </alternativeName>
    <alternativeName>
        <fullName evidence="8">Bifunctional nitrogen sensor protein</fullName>
    </alternativeName>
    <domain>
        <recommendedName>
            <fullName evidence="8">[Protein-PII] uridylyltransferase</fullName>
            <shortName evidence="8">PII uridylyltransferase</shortName>
            <shortName evidence="8">UTase</shortName>
            <ecNumber evidence="8">2.7.7.59</ecNumber>
        </recommendedName>
    </domain>
    <domain>
        <recommendedName>
            <fullName evidence="8">[Protein-PII]-UMP uridylyl-removing enzyme</fullName>
            <shortName evidence="8">UR</shortName>
            <ecNumber evidence="8">3.1.4.-</ecNumber>
        </recommendedName>
    </domain>
</protein>
<accession>A0AB39UZ20</accession>
<keyword evidence="3" id="KW-0677">Repeat</keyword>
<dbReference type="Pfam" id="PF01842">
    <property type="entry name" value="ACT"/>
    <property type="match status" value="1"/>
</dbReference>
<evidence type="ECO:0000256" key="5">
    <source>
        <dbReference type="ARBA" id="ARBA00022842"/>
    </source>
</evidence>
<name>A0AB39UZ20_9GAMM</name>
<dbReference type="PROSITE" id="PS51671">
    <property type="entry name" value="ACT"/>
    <property type="match status" value="2"/>
</dbReference>
<evidence type="ECO:0000259" key="10">
    <source>
        <dbReference type="PROSITE" id="PS51831"/>
    </source>
</evidence>
<dbReference type="PANTHER" id="PTHR47320:SF1">
    <property type="entry name" value="BIFUNCTIONAL URIDYLYLTRANSFERASE_URIDYLYL-REMOVING ENZYME"/>
    <property type="match status" value="1"/>
</dbReference>
<evidence type="ECO:0000313" key="11">
    <source>
        <dbReference type="EMBL" id="XDT73514.1"/>
    </source>
</evidence>
<keyword evidence="5 8" id="KW-0460">Magnesium</keyword>
<dbReference type="FunFam" id="1.10.3090.10:FF:000005">
    <property type="entry name" value="Bifunctional uridylyltransferase/uridylyl-removing enzyme"/>
    <property type="match status" value="1"/>
</dbReference>
<dbReference type="Pfam" id="PF03445">
    <property type="entry name" value="DUF294"/>
    <property type="match status" value="1"/>
</dbReference>
<comment type="cofactor">
    <cofactor evidence="8">
        <name>Mg(2+)</name>
        <dbReference type="ChEBI" id="CHEBI:18420"/>
    </cofactor>
</comment>
<feature type="region of interest" description="Uridylyltransferase" evidence="8">
    <location>
        <begin position="1"/>
        <end position="339"/>
    </location>
</feature>
<evidence type="ECO:0000259" key="9">
    <source>
        <dbReference type="PROSITE" id="PS51671"/>
    </source>
</evidence>
<gene>
    <name evidence="8" type="primary">glnD</name>
    <name evidence="11" type="ORF">AAIA72_05975</name>
</gene>
<feature type="domain" description="HD" evidence="10">
    <location>
        <begin position="458"/>
        <end position="580"/>
    </location>
</feature>
<dbReference type="GO" id="GO:0008893">
    <property type="term" value="F:guanosine-3',5'-bis(diphosphate) 3'-diphosphatase activity"/>
    <property type="evidence" value="ECO:0007669"/>
    <property type="project" value="UniProtKB-EC"/>
</dbReference>
<evidence type="ECO:0000256" key="3">
    <source>
        <dbReference type="ARBA" id="ARBA00022737"/>
    </source>
</evidence>
<dbReference type="EMBL" id="CP154858">
    <property type="protein sequence ID" value="XDT73514.1"/>
    <property type="molecule type" value="Genomic_DNA"/>
</dbReference>
<dbReference type="InterPro" id="IPR013546">
    <property type="entry name" value="PII_UdlTrfase/GS_AdlTrfase"/>
</dbReference>
<dbReference type="PIRSF" id="PIRSF006288">
    <property type="entry name" value="PII_uridyltransf"/>
    <property type="match status" value="1"/>
</dbReference>
<keyword evidence="1 8" id="KW-0808">Transferase</keyword>
<dbReference type="Gene3D" id="3.30.460.10">
    <property type="entry name" value="Beta Polymerase, domain 2"/>
    <property type="match status" value="1"/>
</dbReference>
<evidence type="ECO:0000256" key="1">
    <source>
        <dbReference type="ARBA" id="ARBA00022679"/>
    </source>
</evidence>
<dbReference type="InterPro" id="IPR043519">
    <property type="entry name" value="NT_sf"/>
</dbReference>
<dbReference type="GO" id="GO:0006808">
    <property type="term" value="P:regulation of nitrogen utilization"/>
    <property type="evidence" value="ECO:0007669"/>
    <property type="project" value="UniProtKB-UniRule"/>
</dbReference>
<comment type="catalytic activity">
    <reaction evidence="7">
        <text>guanosine 3',5'-bis(diphosphate) + H2O = GDP + diphosphate + H(+)</text>
        <dbReference type="Rhea" id="RHEA:14253"/>
        <dbReference type="ChEBI" id="CHEBI:15377"/>
        <dbReference type="ChEBI" id="CHEBI:15378"/>
        <dbReference type="ChEBI" id="CHEBI:33019"/>
        <dbReference type="ChEBI" id="CHEBI:58189"/>
        <dbReference type="ChEBI" id="CHEBI:77828"/>
        <dbReference type="EC" id="3.1.7.2"/>
    </reaction>
</comment>
<feature type="domain" description="ACT" evidence="9">
    <location>
        <begin position="703"/>
        <end position="788"/>
    </location>
</feature>
<dbReference type="PROSITE" id="PS51831">
    <property type="entry name" value="HD"/>
    <property type="match status" value="1"/>
</dbReference>
<dbReference type="HAMAP" id="MF_00277">
    <property type="entry name" value="PII_uridylyl_transf"/>
    <property type="match status" value="1"/>
</dbReference>
<keyword evidence="4 8" id="KW-0378">Hydrolase</keyword>
<dbReference type="SUPFAM" id="SSF55021">
    <property type="entry name" value="ACT-like"/>
    <property type="match status" value="1"/>
</dbReference>
<keyword evidence="6 8" id="KW-0511">Multifunctional enzyme</keyword>
<evidence type="ECO:0000256" key="7">
    <source>
        <dbReference type="ARBA" id="ARBA00047968"/>
    </source>
</evidence>
<dbReference type="GO" id="GO:0008081">
    <property type="term" value="F:phosphoric diester hydrolase activity"/>
    <property type="evidence" value="ECO:0007669"/>
    <property type="project" value="UniProtKB-UniRule"/>
</dbReference>
<reference evidence="11" key="1">
    <citation type="submission" date="2024-05" db="EMBL/GenBank/DDBJ databases">
        <title>Genome sequencing of novel strain.</title>
        <authorList>
            <person name="Ganbat D."/>
            <person name="Ganbat S."/>
            <person name="Lee S.-J."/>
        </authorList>
    </citation>
    <scope>NUCLEOTIDE SEQUENCE</scope>
    <source>
        <strain evidence="11">SMD15-11</strain>
    </source>
</reference>
<sequence>MDAALAEHKRQFLAEVEAAPAQPVPLRKLLETYQKTLDAAFDEGADVEALIHARSEAVDAVLGKLWTAFDWPEPDRIALLAVGGYGRSELLPHSDVDLLVLLDDECDQERYREALERFVPLLWDLKLDIGLSVRTISETIRQAAADITIATNLLETRTIAGSDRLRIVMSKRAYSDETFTDRAFYLAKRDEQKARHTKYGDTEYNLEPNVKTSPGSLRDIQTLNWITKRHFGFTPDNQSYSFLTPDERKLLRDGERFLWQLRWALHSITGRNENRLLFDLQRAVAEKLHFTDSQEGTAVEKMMQRYYRYALGLAELNDVVLQYYDQTILGEDDQETPIPLNRRFHLVNDYIEVTNDRIFGHYPFALIEIFLLMAQHPEIRGIRASTIRLMREERHLIDEDFRKDLRVTSLFVEILKTPHALHKTLSRMRRYGILGRYLPEFGRIIGKMQHDLFHIYTVDDHTIKVIRNMVSLQSPGSFETYPLASRLVHRLPKLELLYIAGLYHDIAKGRGGDHSELGAKDVERFCKRHHLSERDTRLVSWLVRNHLLMSMTAQRKDPSDPDVVHEFASKMDSQVHLDYLYVLTVCDISATNPKLWNTWRGALLRQLYTETVRAMRKGLDTPPDRERWIQATQAEAIDILRGQGFDPEKVHQLWDRLEPDYFLQASTTEIAWQTAAVLRHTRPDEPLVLIRDAKGGAAQGYVQILIFAPADEALFAATTATLEQLNLNIVEARIYSHSGDQTLSTFVVAAEDDHPISQAERNQIKQEVFEALDDPRDFSEIIHRRTPRKLRHFSFPTEVTFSNDTVNHRTLMEVITPDRPGLLARIGRVLLEQGVRLVSARIATLGERVEDVFVVTDEQGAPIRDAALCQRTADALKQALDNWG</sequence>
<dbReference type="GO" id="GO:0008773">
    <property type="term" value="F:[protein-PII] uridylyltransferase activity"/>
    <property type="evidence" value="ECO:0007669"/>
    <property type="project" value="UniProtKB-UniRule"/>
</dbReference>
<dbReference type="SUPFAM" id="SSF81301">
    <property type="entry name" value="Nucleotidyltransferase"/>
    <property type="match status" value="1"/>
</dbReference>
<proteinExistence type="inferred from homology"/>
<dbReference type="RefSeq" id="WP_369602504.1">
    <property type="nucleotide sequence ID" value="NZ_CP154858.1"/>
</dbReference>
<evidence type="ECO:0000256" key="6">
    <source>
        <dbReference type="ARBA" id="ARBA00023268"/>
    </source>
</evidence>
<evidence type="ECO:0000256" key="8">
    <source>
        <dbReference type="HAMAP-Rule" id="MF_00277"/>
    </source>
</evidence>
<dbReference type="Gene3D" id="3.30.70.260">
    <property type="match status" value="1"/>
</dbReference>
<dbReference type="CDD" id="cd04900">
    <property type="entry name" value="ACT_UUR-like_1"/>
    <property type="match status" value="1"/>
</dbReference>
<comment type="domain">
    <text evidence="8">Has four distinct domains: an N-terminal nucleotidyltransferase (NT) domain responsible for UTase activity, a central HD domain that encodes UR activity, and two C-terminal ACT domains that seem to have a role in glutamine sensing.</text>
</comment>
<dbReference type="CDD" id="cd04899">
    <property type="entry name" value="ACT_ACR-UUR-like_2"/>
    <property type="match status" value="1"/>
</dbReference>
<dbReference type="InterPro" id="IPR006674">
    <property type="entry name" value="HD_domain"/>
</dbReference>
<dbReference type="SUPFAM" id="SSF109604">
    <property type="entry name" value="HD-domain/PDEase-like"/>
    <property type="match status" value="1"/>
</dbReference>
<evidence type="ECO:0000256" key="2">
    <source>
        <dbReference type="ARBA" id="ARBA00022695"/>
    </source>
</evidence>
<dbReference type="Pfam" id="PF08335">
    <property type="entry name" value="GlnD_UR_UTase"/>
    <property type="match status" value="1"/>
</dbReference>
<evidence type="ECO:0000256" key="4">
    <source>
        <dbReference type="ARBA" id="ARBA00022801"/>
    </source>
</evidence>
<dbReference type="CDD" id="cd00077">
    <property type="entry name" value="HDc"/>
    <property type="match status" value="1"/>
</dbReference>
<dbReference type="Gene3D" id="1.10.3090.10">
    <property type="entry name" value="cca-adding enzyme, domain 2"/>
    <property type="match status" value="1"/>
</dbReference>
<keyword evidence="2 8" id="KW-0548">Nucleotidyltransferase</keyword>
<dbReference type="CDD" id="cd05401">
    <property type="entry name" value="NT_GlnE_GlnD_like"/>
    <property type="match status" value="1"/>
</dbReference>
<dbReference type="InterPro" id="IPR002912">
    <property type="entry name" value="ACT_dom"/>
</dbReference>
<dbReference type="SUPFAM" id="SSF81593">
    <property type="entry name" value="Nucleotidyltransferase substrate binding subunit/domain"/>
    <property type="match status" value="1"/>
</dbReference>
<dbReference type="SMART" id="SM00471">
    <property type="entry name" value="HDc"/>
    <property type="match status" value="1"/>
</dbReference>
<comment type="catalytic activity">
    <reaction evidence="8">
        <text>[protein-PII]-uridylyl-L-tyrosine + H2O = [protein-PII]-L-tyrosine + UMP + H(+)</text>
        <dbReference type="Rhea" id="RHEA:48600"/>
        <dbReference type="Rhea" id="RHEA-COMP:12147"/>
        <dbReference type="Rhea" id="RHEA-COMP:12148"/>
        <dbReference type="ChEBI" id="CHEBI:15377"/>
        <dbReference type="ChEBI" id="CHEBI:15378"/>
        <dbReference type="ChEBI" id="CHEBI:46858"/>
        <dbReference type="ChEBI" id="CHEBI:57865"/>
        <dbReference type="ChEBI" id="CHEBI:90602"/>
    </reaction>
</comment>
<dbReference type="Pfam" id="PF01966">
    <property type="entry name" value="HD"/>
    <property type="match status" value="1"/>
</dbReference>
<comment type="similarity">
    <text evidence="8">Belongs to the GlnD family.</text>
</comment>
<dbReference type="InterPro" id="IPR005105">
    <property type="entry name" value="GlnD_Uridyltrans_N"/>
</dbReference>
<dbReference type="AlphaFoldDB" id="A0AB39UZ20"/>
<dbReference type="InterPro" id="IPR010043">
    <property type="entry name" value="UTase/UR"/>
</dbReference>
<feature type="domain" description="ACT" evidence="9">
    <location>
        <begin position="811"/>
        <end position="884"/>
    </location>
</feature>
<dbReference type="PANTHER" id="PTHR47320">
    <property type="entry name" value="BIFUNCTIONAL URIDYLYLTRANSFERASE/URIDYLYL-REMOVING ENZYME"/>
    <property type="match status" value="1"/>
</dbReference>
<comment type="catalytic activity">
    <reaction evidence="8">
        <text>[protein-PII]-L-tyrosine + UTP = [protein-PII]-uridylyl-L-tyrosine + diphosphate</text>
        <dbReference type="Rhea" id="RHEA:13673"/>
        <dbReference type="Rhea" id="RHEA-COMP:12147"/>
        <dbReference type="Rhea" id="RHEA-COMP:12148"/>
        <dbReference type="ChEBI" id="CHEBI:33019"/>
        <dbReference type="ChEBI" id="CHEBI:46398"/>
        <dbReference type="ChEBI" id="CHEBI:46858"/>
        <dbReference type="ChEBI" id="CHEBI:90602"/>
        <dbReference type="EC" id="2.7.7.59"/>
    </reaction>
</comment>
<comment type="activity regulation">
    <text evidence="8">Uridylyltransferase (UTase) activity is inhibited by glutamine, while glutamine activates uridylyl-removing (UR) activity.</text>
</comment>
<dbReference type="InterPro" id="IPR003607">
    <property type="entry name" value="HD/PDEase_dom"/>
</dbReference>